<dbReference type="InterPro" id="IPR029052">
    <property type="entry name" value="Metallo-depent_PP-like"/>
</dbReference>
<name>A0A0M0GBH7_SPOGL</name>
<dbReference type="STRING" id="1459.AF332_08705"/>
<dbReference type="EMBL" id="LGUF01000007">
    <property type="protein sequence ID" value="KON86877.1"/>
    <property type="molecule type" value="Genomic_DNA"/>
</dbReference>
<evidence type="ECO:0000259" key="1">
    <source>
        <dbReference type="Pfam" id="PF00149"/>
    </source>
</evidence>
<protein>
    <recommendedName>
        <fullName evidence="1">Calcineurin-like phosphoesterase domain-containing protein</fullName>
    </recommendedName>
</protein>
<feature type="non-terminal residue" evidence="2">
    <location>
        <position position="1"/>
    </location>
</feature>
<dbReference type="SUPFAM" id="SSF56300">
    <property type="entry name" value="Metallo-dependent phosphatases"/>
    <property type="match status" value="1"/>
</dbReference>
<evidence type="ECO:0000313" key="2">
    <source>
        <dbReference type="EMBL" id="KON86877.1"/>
    </source>
</evidence>
<organism evidence="2 3">
    <name type="scientific">Sporosarcina globispora</name>
    <name type="common">Bacillus globisporus</name>
    <dbReference type="NCBI Taxonomy" id="1459"/>
    <lineage>
        <taxon>Bacteria</taxon>
        <taxon>Bacillati</taxon>
        <taxon>Bacillota</taxon>
        <taxon>Bacilli</taxon>
        <taxon>Bacillales</taxon>
        <taxon>Caryophanaceae</taxon>
        <taxon>Sporosarcina</taxon>
    </lineage>
</organism>
<dbReference type="RefSeq" id="WP_236693914.1">
    <property type="nucleotide sequence ID" value="NZ_LGUF01000007.1"/>
</dbReference>
<dbReference type="Pfam" id="PF00149">
    <property type="entry name" value="Metallophos"/>
    <property type="match status" value="1"/>
</dbReference>
<accession>A0A0M0GBH7</accession>
<dbReference type="InterPro" id="IPR004843">
    <property type="entry name" value="Calcineurin-like_PHP"/>
</dbReference>
<feature type="domain" description="Calcineurin-like phosphoesterase" evidence="1">
    <location>
        <begin position="119"/>
        <end position="301"/>
    </location>
</feature>
<dbReference type="Gene3D" id="3.60.21.10">
    <property type="match status" value="1"/>
</dbReference>
<keyword evidence="3" id="KW-1185">Reference proteome</keyword>
<sequence>AVNQANYNSYAGHEVDMNALNDTISEASAIVEDGRGKGFSKTDFDYLKKALKYAKTVAKTQKVKFYTQETINYYERELNNAIFIYQKSNKTLTPSGLNVTINSDTEISSNPAAIARVEDDMRKAMSVFPQSDVMLIPGDVTGGNKASEYVWMGELTNVYNKLQSEGLFDKTELLMVRGNHDMGGAENLIPIGSAGAWNESTNSYDNNFFNSAYRVKVKGYNIVGFDANYNNQNTVGKTQNYLKTITEEEDYDPTKPIFVMSHFPVSGTVWGSRWSSSGSNAVGKYIADNNLSQVFYMSGHTQYDRRTFSPSRFGYVPRFRCVVLFQLY</sequence>
<dbReference type="GO" id="GO:0016787">
    <property type="term" value="F:hydrolase activity"/>
    <property type="evidence" value="ECO:0007669"/>
    <property type="project" value="InterPro"/>
</dbReference>
<dbReference type="Proteomes" id="UP000037109">
    <property type="component" value="Unassembled WGS sequence"/>
</dbReference>
<evidence type="ECO:0000313" key="3">
    <source>
        <dbReference type="Proteomes" id="UP000037109"/>
    </source>
</evidence>
<gene>
    <name evidence="2" type="ORF">AF332_08705</name>
</gene>
<dbReference type="PATRIC" id="fig|1459.3.peg.1846"/>
<comment type="caution">
    <text evidence="2">The sequence shown here is derived from an EMBL/GenBank/DDBJ whole genome shotgun (WGS) entry which is preliminary data.</text>
</comment>
<proteinExistence type="predicted"/>
<reference evidence="3" key="1">
    <citation type="submission" date="2015-07" db="EMBL/GenBank/DDBJ databases">
        <title>Fjat-10036 dsm4.</title>
        <authorList>
            <person name="Liu B."/>
            <person name="Wang J."/>
            <person name="Zhu Y."/>
            <person name="Liu G."/>
            <person name="Chen Q."/>
            <person name="Chen Z."/>
            <person name="Lan J."/>
            <person name="Che J."/>
            <person name="Ge C."/>
            <person name="Shi H."/>
            <person name="Pan Z."/>
            <person name="Liu X."/>
        </authorList>
    </citation>
    <scope>NUCLEOTIDE SEQUENCE [LARGE SCALE GENOMIC DNA]</scope>
    <source>
        <strain evidence="3">DSM 4</strain>
    </source>
</reference>
<dbReference type="AlphaFoldDB" id="A0A0M0GBH7"/>